<dbReference type="PANTHER" id="PTHR43227">
    <property type="entry name" value="BLL4140 PROTEIN"/>
    <property type="match status" value="1"/>
</dbReference>
<comment type="subcellular location">
    <subcellularLocation>
        <location evidence="1 7">Cell membrane</location>
        <topology evidence="1 7">Multi-pass membrane protein</topology>
    </subcellularLocation>
</comment>
<gene>
    <name evidence="9" type="ORF">B9T62_05560</name>
</gene>
<dbReference type="InterPro" id="IPR050809">
    <property type="entry name" value="UgpAE/MalFG_permease"/>
</dbReference>
<dbReference type="AlphaFoldDB" id="A0A2Z2KBM7"/>
<keyword evidence="10" id="KW-1185">Reference proteome</keyword>
<evidence type="ECO:0000313" key="9">
    <source>
        <dbReference type="EMBL" id="ASA20313.1"/>
    </source>
</evidence>
<sequence>MRGSRLKTREKQAWKWSTTWPLHLMLLPGIVIVLVFCYLPMFGLVMAFQDFQPHLGFFRSEWIGLENFRLMFEYPDARQVIWNTFLIASLKIIAHLIVPFVFALLLNEVRKIMLKRVIQTFVYLPHFLSWVILGGILLDMLSTDGGLVNQLLGLFGLEPVFFLGDGTWFRITVIVSDVWKDFGFSTIIFLAALAGVNPEMYEAAVIDGANRWRQVLSITIPTMIPIAVVVATLSLGNILNAGFDQIFNLYNPLVYEKGDIIDTYVYRVGLIGGDFGFGTAVGVFKSIVSLVLITISYRLAYKLAGYRIF</sequence>
<feature type="transmembrane region" description="Helical" evidence="7">
    <location>
        <begin position="215"/>
        <end position="239"/>
    </location>
</feature>
<keyword evidence="2 7" id="KW-0813">Transport</keyword>
<dbReference type="EMBL" id="CP021780">
    <property type="protein sequence ID" value="ASA20313.1"/>
    <property type="molecule type" value="Genomic_DNA"/>
</dbReference>
<dbReference type="KEGG" id="pdh:B9T62_05560"/>
<keyword evidence="6 7" id="KW-0472">Membrane</keyword>
<keyword evidence="5 7" id="KW-1133">Transmembrane helix</keyword>
<dbReference type="PROSITE" id="PS50928">
    <property type="entry name" value="ABC_TM1"/>
    <property type="match status" value="1"/>
</dbReference>
<feature type="transmembrane region" description="Helical" evidence="7">
    <location>
        <begin position="127"/>
        <end position="148"/>
    </location>
</feature>
<evidence type="ECO:0000256" key="3">
    <source>
        <dbReference type="ARBA" id="ARBA00022475"/>
    </source>
</evidence>
<reference evidence="9 10" key="1">
    <citation type="submission" date="2017-06" db="EMBL/GenBank/DDBJ databases">
        <title>Complete genome sequence of Paenibacillus donghaensis KCTC 13049T isolated from East Sea sediment, South Korea.</title>
        <authorList>
            <person name="Jung B.K."/>
            <person name="Hong S.-J."/>
            <person name="Shin J.-H."/>
        </authorList>
    </citation>
    <scope>NUCLEOTIDE SEQUENCE [LARGE SCALE GENOMIC DNA]</scope>
    <source>
        <strain evidence="9 10">KCTC 13049</strain>
    </source>
</reference>
<feature type="transmembrane region" description="Helical" evidence="7">
    <location>
        <begin position="80"/>
        <end position="106"/>
    </location>
</feature>
<comment type="similarity">
    <text evidence="7">Belongs to the binding-protein-dependent transport system permease family.</text>
</comment>
<dbReference type="InterPro" id="IPR035906">
    <property type="entry name" value="MetI-like_sf"/>
</dbReference>
<evidence type="ECO:0000256" key="5">
    <source>
        <dbReference type="ARBA" id="ARBA00022989"/>
    </source>
</evidence>
<evidence type="ECO:0000256" key="4">
    <source>
        <dbReference type="ARBA" id="ARBA00022692"/>
    </source>
</evidence>
<name>A0A2Z2KBM7_9BACL</name>
<organism evidence="9 10">
    <name type="scientific">Paenibacillus donghaensis</name>
    <dbReference type="NCBI Taxonomy" id="414771"/>
    <lineage>
        <taxon>Bacteria</taxon>
        <taxon>Bacillati</taxon>
        <taxon>Bacillota</taxon>
        <taxon>Bacilli</taxon>
        <taxon>Bacillales</taxon>
        <taxon>Paenibacillaceae</taxon>
        <taxon>Paenibacillus</taxon>
    </lineage>
</organism>
<proteinExistence type="inferred from homology"/>
<feature type="transmembrane region" description="Helical" evidence="7">
    <location>
        <begin position="21"/>
        <end position="48"/>
    </location>
</feature>
<dbReference type="RefSeq" id="WP_087914335.1">
    <property type="nucleotide sequence ID" value="NZ_CP021780.1"/>
</dbReference>
<dbReference type="InterPro" id="IPR000515">
    <property type="entry name" value="MetI-like"/>
</dbReference>
<protein>
    <submittedName>
        <fullName evidence="9">Protein lplB</fullName>
    </submittedName>
</protein>
<accession>A0A2Z2KBM7</accession>
<evidence type="ECO:0000256" key="6">
    <source>
        <dbReference type="ARBA" id="ARBA00023136"/>
    </source>
</evidence>
<dbReference type="Gene3D" id="1.10.3720.10">
    <property type="entry name" value="MetI-like"/>
    <property type="match status" value="1"/>
</dbReference>
<evidence type="ECO:0000259" key="8">
    <source>
        <dbReference type="PROSITE" id="PS50928"/>
    </source>
</evidence>
<evidence type="ECO:0000313" key="10">
    <source>
        <dbReference type="Proteomes" id="UP000249890"/>
    </source>
</evidence>
<evidence type="ECO:0000256" key="7">
    <source>
        <dbReference type="RuleBase" id="RU363032"/>
    </source>
</evidence>
<dbReference type="Pfam" id="PF00528">
    <property type="entry name" value="BPD_transp_1"/>
    <property type="match status" value="1"/>
</dbReference>
<keyword evidence="3" id="KW-1003">Cell membrane</keyword>
<dbReference type="Proteomes" id="UP000249890">
    <property type="component" value="Chromosome"/>
</dbReference>
<evidence type="ECO:0000256" key="2">
    <source>
        <dbReference type="ARBA" id="ARBA00022448"/>
    </source>
</evidence>
<dbReference type="GO" id="GO:0055085">
    <property type="term" value="P:transmembrane transport"/>
    <property type="evidence" value="ECO:0007669"/>
    <property type="project" value="InterPro"/>
</dbReference>
<feature type="transmembrane region" description="Helical" evidence="7">
    <location>
        <begin position="168"/>
        <end position="194"/>
    </location>
</feature>
<dbReference type="PANTHER" id="PTHR43227:SF11">
    <property type="entry name" value="BLL4140 PROTEIN"/>
    <property type="match status" value="1"/>
</dbReference>
<dbReference type="GO" id="GO:0005886">
    <property type="term" value="C:plasma membrane"/>
    <property type="evidence" value="ECO:0007669"/>
    <property type="project" value="UniProtKB-SubCell"/>
</dbReference>
<keyword evidence="4 7" id="KW-0812">Transmembrane</keyword>
<feature type="transmembrane region" description="Helical" evidence="7">
    <location>
        <begin position="275"/>
        <end position="300"/>
    </location>
</feature>
<dbReference type="CDD" id="cd06261">
    <property type="entry name" value="TM_PBP2"/>
    <property type="match status" value="1"/>
</dbReference>
<dbReference type="OrthoDB" id="9785836at2"/>
<evidence type="ECO:0000256" key="1">
    <source>
        <dbReference type="ARBA" id="ARBA00004651"/>
    </source>
</evidence>
<dbReference type="SUPFAM" id="SSF161098">
    <property type="entry name" value="MetI-like"/>
    <property type="match status" value="1"/>
</dbReference>
<feature type="domain" description="ABC transmembrane type-1" evidence="8">
    <location>
        <begin position="81"/>
        <end position="296"/>
    </location>
</feature>